<dbReference type="EMBL" id="CABITT030000004">
    <property type="protein sequence ID" value="VVB01730.1"/>
    <property type="molecule type" value="Genomic_DNA"/>
</dbReference>
<dbReference type="InterPro" id="IPR001810">
    <property type="entry name" value="F-box_dom"/>
</dbReference>
<keyword evidence="3" id="KW-1185">Reference proteome</keyword>
<accession>A0A565BJA4</accession>
<protein>
    <recommendedName>
        <fullName evidence="1">F-box domain-containing protein</fullName>
    </recommendedName>
</protein>
<gene>
    <name evidence="2" type="ORF">ANE_LOCUS12174</name>
</gene>
<comment type="caution">
    <text evidence="2">The sequence shown here is derived from an EMBL/GenBank/DDBJ whole genome shotgun (WGS) entry which is preliminary data.</text>
</comment>
<dbReference type="SMART" id="SM00256">
    <property type="entry name" value="FBOX"/>
    <property type="match status" value="1"/>
</dbReference>
<dbReference type="SUPFAM" id="SSF81383">
    <property type="entry name" value="F-box domain"/>
    <property type="match status" value="1"/>
</dbReference>
<dbReference type="OrthoDB" id="2095648at2759"/>
<sequence length="121" mass="13780">MASSFSMPLLVKDEEPRNWSELPPELTSSIMLRLGVVEILENAQKVCRAWRRASKEPSMWRKSTCKTAIYMTKIEDRLVIPTWLKCAVMPLIVVRVVWSKSSLATSGPILSSTTSPTEKWR</sequence>
<evidence type="ECO:0000259" key="1">
    <source>
        <dbReference type="PROSITE" id="PS50181"/>
    </source>
</evidence>
<evidence type="ECO:0000313" key="3">
    <source>
        <dbReference type="Proteomes" id="UP000489600"/>
    </source>
</evidence>
<evidence type="ECO:0000313" key="2">
    <source>
        <dbReference type="EMBL" id="VVB01730.1"/>
    </source>
</evidence>
<dbReference type="AlphaFoldDB" id="A0A565BJA4"/>
<name>A0A565BJA4_9BRAS</name>
<dbReference type="CDD" id="cd22164">
    <property type="entry name" value="F-box_AtSKIP19-like"/>
    <property type="match status" value="1"/>
</dbReference>
<feature type="domain" description="F-box" evidence="1">
    <location>
        <begin position="16"/>
        <end position="63"/>
    </location>
</feature>
<organism evidence="2 3">
    <name type="scientific">Arabis nemorensis</name>
    <dbReference type="NCBI Taxonomy" id="586526"/>
    <lineage>
        <taxon>Eukaryota</taxon>
        <taxon>Viridiplantae</taxon>
        <taxon>Streptophyta</taxon>
        <taxon>Embryophyta</taxon>
        <taxon>Tracheophyta</taxon>
        <taxon>Spermatophyta</taxon>
        <taxon>Magnoliopsida</taxon>
        <taxon>eudicotyledons</taxon>
        <taxon>Gunneridae</taxon>
        <taxon>Pentapetalae</taxon>
        <taxon>rosids</taxon>
        <taxon>malvids</taxon>
        <taxon>Brassicales</taxon>
        <taxon>Brassicaceae</taxon>
        <taxon>Arabideae</taxon>
        <taxon>Arabis</taxon>
    </lineage>
</organism>
<dbReference type="PROSITE" id="PS50181">
    <property type="entry name" value="FBOX"/>
    <property type="match status" value="1"/>
</dbReference>
<dbReference type="PANTHER" id="PTHR38926:SF2">
    <property type="entry name" value="F-BOX_LRR-REPEAT PROTEIN 21-RELATED"/>
    <property type="match status" value="1"/>
</dbReference>
<dbReference type="Gene3D" id="1.20.1280.50">
    <property type="match status" value="1"/>
</dbReference>
<proteinExistence type="predicted"/>
<dbReference type="Pfam" id="PF12937">
    <property type="entry name" value="F-box-like"/>
    <property type="match status" value="1"/>
</dbReference>
<dbReference type="InterPro" id="IPR036047">
    <property type="entry name" value="F-box-like_dom_sf"/>
</dbReference>
<dbReference type="PANTHER" id="PTHR38926">
    <property type="entry name" value="F-BOX DOMAIN CONTAINING PROTEIN, EXPRESSED"/>
    <property type="match status" value="1"/>
</dbReference>
<dbReference type="Proteomes" id="UP000489600">
    <property type="component" value="Unassembled WGS sequence"/>
</dbReference>
<reference evidence="2" key="1">
    <citation type="submission" date="2019-07" db="EMBL/GenBank/DDBJ databases">
        <authorList>
            <person name="Dittberner H."/>
        </authorList>
    </citation>
    <scope>NUCLEOTIDE SEQUENCE [LARGE SCALE GENOMIC DNA]</scope>
</reference>